<dbReference type="InterPro" id="IPR013538">
    <property type="entry name" value="ASHA1/2-like_C"/>
</dbReference>
<dbReference type="EMBL" id="BMNC01000002">
    <property type="protein sequence ID" value="GGM78200.1"/>
    <property type="molecule type" value="Genomic_DNA"/>
</dbReference>
<evidence type="ECO:0000259" key="2">
    <source>
        <dbReference type="Pfam" id="PF08327"/>
    </source>
</evidence>
<reference evidence="4" key="1">
    <citation type="journal article" date="2019" name="Int. J. Syst. Evol. Microbiol.">
        <title>The Global Catalogue of Microorganisms (GCM) 10K type strain sequencing project: providing services to taxonomists for standard genome sequencing and annotation.</title>
        <authorList>
            <consortium name="The Broad Institute Genomics Platform"/>
            <consortium name="The Broad Institute Genome Sequencing Center for Infectious Disease"/>
            <person name="Wu L."/>
            <person name="Ma J."/>
        </authorList>
    </citation>
    <scope>NUCLEOTIDE SEQUENCE [LARGE SCALE GENOMIC DNA]</scope>
    <source>
        <strain evidence="4">CGMCC 4.7319</strain>
    </source>
</reference>
<proteinExistence type="inferred from homology"/>
<dbReference type="Gene3D" id="3.30.530.20">
    <property type="match status" value="2"/>
</dbReference>
<keyword evidence="4" id="KW-1185">Reference proteome</keyword>
<gene>
    <name evidence="3" type="ORF">GCM10011609_12530</name>
</gene>
<sequence>MSTGIVRVRTSADPATAYRALTTADDLRVWLAEHADVDLEHGVYEFWGRYTPDGERGRQKLLDVTSSSVRFSWLLKGTEYTIELGVEERDGQTLIVATQSPYPEWGAGIEDEGGAGVIHTFWSLTLANLVEHVEGRPVFALCDFSTPEQRIEVDIAAPPAAIINALTDADVFARYFGARCSIEPHVGGRWAMGSFEEEPNPAKIIALDEERFAIEFPDGMVSSWELKGSEGKTRLTFVQSGFDVTDPPYGSWMGWLSGFADMRRMLELPSWRPMWHSYEAPGLPNGVLVLE</sequence>
<comment type="caution">
    <text evidence="3">The sequence shown here is derived from an EMBL/GenBank/DDBJ whole genome shotgun (WGS) entry which is preliminary data.</text>
</comment>
<dbReference type="InterPro" id="IPR023393">
    <property type="entry name" value="START-like_dom_sf"/>
</dbReference>
<organism evidence="3 4">
    <name type="scientific">Lentzea pudingi</name>
    <dbReference type="NCBI Taxonomy" id="1789439"/>
    <lineage>
        <taxon>Bacteria</taxon>
        <taxon>Bacillati</taxon>
        <taxon>Actinomycetota</taxon>
        <taxon>Actinomycetes</taxon>
        <taxon>Pseudonocardiales</taxon>
        <taxon>Pseudonocardiaceae</taxon>
        <taxon>Lentzea</taxon>
    </lineage>
</organism>
<feature type="domain" description="Activator of Hsp90 ATPase homologue 1/2-like C-terminal" evidence="2">
    <location>
        <begin position="12"/>
        <end position="134"/>
    </location>
</feature>
<dbReference type="Pfam" id="PF08327">
    <property type="entry name" value="AHSA1"/>
    <property type="match status" value="2"/>
</dbReference>
<accession>A0ABQ2HF49</accession>
<protein>
    <recommendedName>
        <fullName evidence="2">Activator of Hsp90 ATPase homologue 1/2-like C-terminal domain-containing protein</fullName>
    </recommendedName>
</protein>
<evidence type="ECO:0000256" key="1">
    <source>
        <dbReference type="ARBA" id="ARBA00006817"/>
    </source>
</evidence>
<dbReference type="SUPFAM" id="SSF55961">
    <property type="entry name" value="Bet v1-like"/>
    <property type="match status" value="2"/>
</dbReference>
<feature type="domain" description="Activator of Hsp90 ATPase homologue 1/2-like C-terminal" evidence="2">
    <location>
        <begin position="157"/>
        <end position="247"/>
    </location>
</feature>
<dbReference type="Proteomes" id="UP000597656">
    <property type="component" value="Unassembled WGS sequence"/>
</dbReference>
<evidence type="ECO:0000313" key="4">
    <source>
        <dbReference type="Proteomes" id="UP000597656"/>
    </source>
</evidence>
<dbReference type="CDD" id="cd07814">
    <property type="entry name" value="SRPBCC_CalC_Aha1-like"/>
    <property type="match status" value="1"/>
</dbReference>
<comment type="similarity">
    <text evidence="1">Belongs to the AHA1 family.</text>
</comment>
<dbReference type="RefSeq" id="WP_189153672.1">
    <property type="nucleotide sequence ID" value="NZ_BMNC01000002.1"/>
</dbReference>
<evidence type="ECO:0000313" key="3">
    <source>
        <dbReference type="EMBL" id="GGM78200.1"/>
    </source>
</evidence>
<name>A0ABQ2HF49_9PSEU</name>